<dbReference type="GO" id="GO:0004674">
    <property type="term" value="F:protein serine/threonine kinase activity"/>
    <property type="evidence" value="ECO:0007669"/>
    <property type="project" value="TreeGrafter"/>
</dbReference>
<feature type="region of interest" description="Disordered" evidence="1">
    <location>
        <begin position="50"/>
        <end position="70"/>
    </location>
</feature>
<dbReference type="SMART" id="SM00220">
    <property type="entry name" value="S_TKc"/>
    <property type="match status" value="1"/>
</dbReference>
<keyword evidence="3" id="KW-0808">Transferase</keyword>
<feature type="compositionally biased region" description="Basic and acidic residues" evidence="1">
    <location>
        <begin position="330"/>
        <end position="340"/>
    </location>
</feature>
<dbReference type="Gene3D" id="3.30.200.20">
    <property type="entry name" value="Phosphorylase Kinase, domain 1"/>
    <property type="match status" value="1"/>
</dbReference>
<gene>
    <name evidence="3" type="ORF">FB45DRAFT_84483</name>
</gene>
<evidence type="ECO:0000256" key="1">
    <source>
        <dbReference type="SAM" id="MobiDB-lite"/>
    </source>
</evidence>
<accession>A0AAD7BLM8</accession>
<dbReference type="GO" id="GO:0005524">
    <property type="term" value="F:ATP binding"/>
    <property type="evidence" value="ECO:0007669"/>
    <property type="project" value="InterPro"/>
</dbReference>
<evidence type="ECO:0000313" key="4">
    <source>
        <dbReference type="Proteomes" id="UP001221142"/>
    </source>
</evidence>
<dbReference type="PANTHER" id="PTHR44167">
    <property type="entry name" value="OVARIAN-SPECIFIC SERINE/THREONINE-PROTEIN KINASE LOK-RELATED"/>
    <property type="match status" value="1"/>
</dbReference>
<evidence type="ECO:0000313" key="3">
    <source>
        <dbReference type="EMBL" id="KAJ7624570.1"/>
    </source>
</evidence>
<dbReference type="Gene3D" id="1.10.510.10">
    <property type="entry name" value="Transferase(Phosphotransferase) domain 1"/>
    <property type="match status" value="1"/>
</dbReference>
<sequence length="389" mass="43658">MPHFKKRIPNLTGCVVDDGTLLLKKLVGAGAFGKLYRGVETESACSSRRSSWASSSSDSSLSSSESSSSSESKPRVYAVKCLRNTVMYDGQESLAANERHFHSLVSNHPNIVTLRRHFTDSSKKHMFFVMDFYSSGDMSLAIADGLYHRNSALIKRTFAQLGDAVTFCHNLGVYHRDIKPENILVDHEGENPRLTDFGLATCYASTYDYECGTIPYMPPESFLESCTGPCYSDFSDAWALGITLINLVASQLPWDAARVSTDARFNEFIGGKKSFLHRHQPLSRPLIRFLARFLHLEPWKRIPLAEFAEKLEGIEDLFISEEELERASEGTREWARREGPGRPLVGESHTHGVGRGVIPRLALPVCRFAVGEASQGFRGVLRRLRFWRK</sequence>
<reference evidence="3" key="1">
    <citation type="submission" date="2023-03" db="EMBL/GenBank/DDBJ databases">
        <title>Massive genome expansion in bonnet fungi (Mycena s.s.) driven by repeated elements and novel gene families across ecological guilds.</title>
        <authorList>
            <consortium name="Lawrence Berkeley National Laboratory"/>
            <person name="Harder C.B."/>
            <person name="Miyauchi S."/>
            <person name="Viragh M."/>
            <person name="Kuo A."/>
            <person name="Thoen E."/>
            <person name="Andreopoulos B."/>
            <person name="Lu D."/>
            <person name="Skrede I."/>
            <person name="Drula E."/>
            <person name="Henrissat B."/>
            <person name="Morin E."/>
            <person name="Kohler A."/>
            <person name="Barry K."/>
            <person name="LaButti K."/>
            <person name="Morin E."/>
            <person name="Salamov A."/>
            <person name="Lipzen A."/>
            <person name="Mereny Z."/>
            <person name="Hegedus B."/>
            <person name="Baldrian P."/>
            <person name="Stursova M."/>
            <person name="Weitz H."/>
            <person name="Taylor A."/>
            <person name="Grigoriev I.V."/>
            <person name="Nagy L.G."/>
            <person name="Martin F."/>
            <person name="Kauserud H."/>
        </authorList>
    </citation>
    <scope>NUCLEOTIDE SEQUENCE</scope>
    <source>
        <strain evidence="3">9284</strain>
    </source>
</reference>
<comment type="caution">
    <text evidence="3">The sequence shown here is derived from an EMBL/GenBank/DDBJ whole genome shotgun (WGS) entry which is preliminary data.</text>
</comment>
<keyword evidence="4" id="KW-1185">Reference proteome</keyword>
<dbReference type="GO" id="GO:0005634">
    <property type="term" value="C:nucleus"/>
    <property type="evidence" value="ECO:0007669"/>
    <property type="project" value="TreeGrafter"/>
</dbReference>
<name>A0AAD7BLM8_9AGAR</name>
<proteinExistence type="predicted"/>
<feature type="domain" description="Protein kinase" evidence="2">
    <location>
        <begin position="21"/>
        <end position="319"/>
    </location>
</feature>
<evidence type="ECO:0000259" key="2">
    <source>
        <dbReference type="PROSITE" id="PS50011"/>
    </source>
</evidence>
<feature type="region of interest" description="Disordered" evidence="1">
    <location>
        <begin position="330"/>
        <end position="350"/>
    </location>
</feature>
<dbReference type="PANTHER" id="PTHR44167:SF30">
    <property type="entry name" value="PHOSPHORYLASE KINASE"/>
    <property type="match status" value="1"/>
</dbReference>
<dbReference type="InterPro" id="IPR008271">
    <property type="entry name" value="Ser/Thr_kinase_AS"/>
</dbReference>
<dbReference type="AlphaFoldDB" id="A0AAD7BLM8"/>
<dbReference type="Proteomes" id="UP001221142">
    <property type="component" value="Unassembled WGS sequence"/>
</dbReference>
<dbReference type="PROSITE" id="PS50011">
    <property type="entry name" value="PROTEIN_KINASE_DOM"/>
    <property type="match status" value="1"/>
</dbReference>
<dbReference type="Pfam" id="PF00069">
    <property type="entry name" value="Pkinase"/>
    <property type="match status" value="1"/>
</dbReference>
<dbReference type="GO" id="GO:0044773">
    <property type="term" value="P:mitotic DNA damage checkpoint signaling"/>
    <property type="evidence" value="ECO:0007669"/>
    <property type="project" value="TreeGrafter"/>
</dbReference>
<dbReference type="InterPro" id="IPR011009">
    <property type="entry name" value="Kinase-like_dom_sf"/>
</dbReference>
<dbReference type="EMBL" id="JARKIF010000013">
    <property type="protein sequence ID" value="KAJ7624570.1"/>
    <property type="molecule type" value="Genomic_DNA"/>
</dbReference>
<dbReference type="PROSITE" id="PS00108">
    <property type="entry name" value="PROTEIN_KINASE_ST"/>
    <property type="match status" value="1"/>
</dbReference>
<dbReference type="SUPFAM" id="SSF56112">
    <property type="entry name" value="Protein kinase-like (PK-like)"/>
    <property type="match status" value="1"/>
</dbReference>
<dbReference type="InterPro" id="IPR000719">
    <property type="entry name" value="Prot_kinase_dom"/>
</dbReference>
<keyword evidence="3" id="KW-0418">Kinase</keyword>
<protein>
    <submittedName>
        <fullName evidence="3">Kinase-like domain-containing protein</fullName>
    </submittedName>
</protein>
<organism evidence="3 4">
    <name type="scientific">Roridomyces roridus</name>
    <dbReference type="NCBI Taxonomy" id="1738132"/>
    <lineage>
        <taxon>Eukaryota</taxon>
        <taxon>Fungi</taxon>
        <taxon>Dikarya</taxon>
        <taxon>Basidiomycota</taxon>
        <taxon>Agaricomycotina</taxon>
        <taxon>Agaricomycetes</taxon>
        <taxon>Agaricomycetidae</taxon>
        <taxon>Agaricales</taxon>
        <taxon>Marasmiineae</taxon>
        <taxon>Mycenaceae</taxon>
        <taxon>Roridomyces</taxon>
    </lineage>
</organism>